<reference evidence="4" key="1">
    <citation type="submission" date="2014-06" db="EMBL/GenBank/DDBJ databases">
        <authorList>
            <person name="Ju J."/>
            <person name="Zhang J."/>
        </authorList>
    </citation>
    <scope>NUCLEOTIDE SEQUENCE</scope>
    <source>
        <strain evidence="4">SscI8</strain>
    </source>
</reference>
<gene>
    <name evidence="5" type="primary">SSCI20950.1</name>
    <name evidence="4" type="ORF">SPSC_01247</name>
</gene>
<dbReference type="PANTHER" id="PTHR10759">
    <property type="entry name" value="60S RIBOSOMAL PROTEIN L34"/>
    <property type="match status" value="1"/>
</dbReference>
<sequence length="113" mass="12807">MAERVTLRKRNPYNTKSARRQVIKTPGGHLRYLHVQKRGTVPKCGDCHSDLSGIKARRPREYATISKRQKSVSRAYGGSRCSSCVRTRIIRAFLVEEAKIVKNVLKAQAKAQK</sequence>
<evidence type="ECO:0000256" key="1">
    <source>
        <dbReference type="ARBA" id="ARBA00009875"/>
    </source>
</evidence>
<dbReference type="EMBL" id="LK056657">
    <property type="protein sequence ID" value="CDU22617.1"/>
    <property type="molecule type" value="Genomic_DNA"/>
</dbReference>
<protein>
    <submittedName>
        <fullName evidence="4">Probable RPL34B-ribosomal protein L34.e</fullName>
    </submittedName>
</protein>
<dbReference type="Pfam" id="PF01199">
    <property type="entry name" value="Ribosomal_L34e"/>
    <property type="match status" value="1"/>
</dbReference>
<evidence type="ECO:0000313" key="4">
    <source>
        <dbReference type="EMBL" id="CDU22617.1"/>
    </source>
</evidence>
<evidence type="ECO:0000256" key="3">
    <source>
        <dbReference type="ARBA" id="ARBA00023274"/>
    </source>
</evidence>
<dbReference type="GO" id="GO:0006412">
    <property type="term" value="P:translation"/>
    <property type="evidence" value="ECO:0007669"/>
    <property type="project" value="InterPro"/>
</dbReference>
<dbReference type="GO" id="GO:1990904">
    <property type="term" value="C:ribonucleoprotein complex"/>
    <property type="evidence" value="ECO:0007669"/>
    <property type="project" value="UniProtKB-KW"/>
</dbReference>
<dbReference type="GO" id="GO:0003735">
    <property type="term" value="F:structural constituent of ribosome"/>
    <property type="evidence" value="ECO:0007669"/>
    <property type="project" value="InterPro"/>
</dbReference>
<proteinExistence type="inferred from homology"/>
<name>A0A0F7S8G3_9BASI</name>
<organism evidence="5 6">
    <name type="scientific">Sporisorium scitamineum</name>
    <dbReference type="NCBI Taxonomy" id="49012"/>
    <lineage>
        <taxon>Eukaryota</taxon>
        <taxon>Fungi</taxon>
        <taxon>Dikarya</taxon>
        <taxon>Basidiomycota</taxon>
        <taxon>Ustilaginomycotina</taxon>
        <taxon>Ustilaginomycetes</taxon>
        <taxon>Ustilaginales</taxon>
        <taxon>Ustilaginaceae</taxon>
        <taxon>Sporisorium</taxon>
    </lineage>
</organism>
<reference evidence="5" key="2">
    <citation type="submission" date="2014-06" db="EMBL/GenBank/DDBJ databases">
        <authorList>
            <person name="Berkman J.Paul."/>
        </authorList>
    </citation>
    <scope>NUCLEOTIDE SEQUENCE [LARGE SCALE GENOMIC DNA]</scope>
</reference>
<dbReference type="PRINTS" id="PR01250">
    <property type="entry name" value="RIBOSOMALL34"/>
</dbReference>
<evidence type="ECO:0000313" key="5">
    <source>
        <dbReference type="EMBL" id="CDW96958.1"/>
    </source>
</evidence>
<comment type="similarity">
    <text evidence="1">Belongs to the eukaryotic ribosomal protein eL34 family.</text>
</comment>
<dbReference type="InterPro" id="IPR008195">
    <property type="entry name" value="Ribosomal_eL34"/>
</dbReference>
<evidence type="ECO:0000313" key="6">
    <source>
        <dbReference type="Proteomes" id="UP000242770"/>
    </source>
</evidence>
<dbReference type="Proteomes" id="UP000242770">
    <property type="component" value="Unassembled WGS sequence"/>
</dbReference>
<reference evidence="6" key="3">
    <citation type="submission" date="2014-06" db="EMBL/GenBank/DDBJ databases">
        <authorList>
            <person name="Berkman P.J."/>
        </authorList>
    </citation>
    <scope>NUCLEOTIDE SEQUENCE [LARGE SCALE GENOMIC DNA]</scope>
</reference>
<dbReference type="InterPro" id="IPR038562">
    <property type="entry name" value="Ribosomal_eL34_C_sf"/>
</dbReference>
<keyword evidence="3" id="KW-0687">Ribonucleoprotein</keyword>
<dbReference type="Gene3D" id="6.20.370.70">
    <property type="match status" value="1"/>
</dbReference>
<dbReference type="EMBL" id="CCFA01001070">
    <property type="protein sequence ID" value="CDW96958.1"/>
    <property type="molecule type" value="Genomic_DNA"/>
</dbReference>
<dbReference type="GO" id="GO:0005840">
    <property type="term" value="C:ribosome"/>
    <property type="evidence" value="ECO:0007669"/>
    <property type="project" value="UniProtKB-KW"/>
</dbReference>
<dbReference type="AlphaFoldDB" id="A0A0F7S8G3"/>
<dbReference type="STRING" id="49012.A0A0F7S8G3"/>
<evidence type="ECO:0000256" key="2">
    <source>
        <dbReference type="ARBA" id="ARBA00022980"/>
    </source>
</evidence>
<keyword evidence="6" id="KW-1185">Reference proteome</keyword>
<dbReference type="Gene3D" id="6.20.340.10">
    <property type="match status" value="1"/>
</dbReference>
<keyword evidence="2 4" id="KW-0689">Ribosomal protein</keyword>
<dbReference type="PROSITE" id="PS01145">
    <property type="entry name" value="RIBOSOMAL_L34E"/>
    <property type="match status" value="1"/>
</dbReference>
<dbReference type="InterPro" id="IPR018065">
    <property type="entry name" value="Ribosomal_eL34_CS"/>
</dbReference>
<dbReference type="OrthoDB" id="277449at2759"/>
<accession>A0A0F7S8G3</accession>